<protein>
    <submittedName>
        <fullName evidence="2">Uncharacterized protein</fullName>
    </submittedName>
</protein>
<dbReference type="Pfam" id="PF09425">
    <property type="entry name" value="Jas_motif"/>
    <property type="match status" value="1"/>
</dbReference>
<dbReference type="EMBL" id="CM029037">
    <property type="protein sequence ID" value="KAG2661322.1"/>
    <property type="molecule type" value="Genomic_DNA"/>
</dbReference>
<dbReference type="Proteomes" id="UP000823388">
    <property type="component" value="Chromosome 1K"/>
</dbReference>
<proteinExistence type="predicted"/>
<name>A0A8T0XIJ9_PANVG</name>
<accession>A0A8T0XIJ9</accession>
<evidence type="ECO:0000313" key="3">
    <source>
        <dbReference type="Proteomes" id="UP000823388"/>
    </source>
</evidence>
<feature type="transmembrane region" description="Helical" evidence="1">
    <location>
        <begin position="76"/>
        <end position="95"/>
    </location>
</feature>
<evidence type="ECO:0000256" key="1">
    <source>
        <dbReference type="SAM" id="Phobius"/>
    </source>
</evidence>
<keyword evidence="3" id="KW-1185">Reference proteome</keyword>
<organism evidence="2 3">
    <name type="scientific">Panicum virgatum</name>
    <name type="common">Blackwell switchgrass</name>
    <dbReference type="NCBI Taxonomy" id="38727"/>
    <lineage>
        <taxon>Eukaryota</taxon>
        <taxon>Viridiplantae</taxon>
        <taxon>Streptophyta</taxon>
        <taxon>Embryophyta</taxon>
        <taxon>Tracheophyta</taxon>
        <taxon>Spermatophyta</taxon>
        <taxon>Magnoliopsida</taxon>
        <taxon>Liliopsida</taxon>
        <taxon>Poales</taxon>
        <taxon>Poaceae</taxon>
        <taxon>PACMAD clade</taxon>
        <taxon>Panicoideae</taxon>
        <taxon>Panicodae</taxon>
        <taxon>Paniceae</taxon>
        <taxon>Panicinae</taxon>
        <taxon>Panicum</taxon>
        <taxon>Panicum sect. Hiantes</taxon>
    </lineage>
</organism>
<evidence type="ECO:0000313" key="2">
    <source>
        <dbReference type="EMBL" id="KAG2661322.1"/>
    </source>
</evidence>
<keyword evidence="1" id="KW-0812">Transmembrane</keyword>
<dbReference type="InterPro" id="IPR018467">
    <property type="entry name" value="CCT_CS"/>
</dbReference>
<keyword evidence="1" id="KW-1133">Transmembrane helix</keyword>
<gene>
    <name evidence="2" type="ORF">PVAP13_1KG498700</name>
</gene>
<sequence length="97" mass="10823">MEQAEKILFLTAKEAQAAETPAFQQPVLHSDLAAAPPSSAAQVMMLLGLANVKDSLLPKRTASLARFLHKRKQRQAITIQLCKFMLLFSNFYIYIST</sequence>
<reference evidence="2" key="1">
    <citation type="submission" date="2020-05" db="EMBL/GenBank/DDBJ databases">
        <title>WGS assembly of Panicum virgatum.</title>
        <authorList>
            <person name="Lovell J.T."/>
            <person name="Jenkins J."/>
            <person name="Shu S."/>
            <person name="Juenger T.E."/>
            <person name="Schmutz J."/>
        </authorList>
    </citation>
    <scope>NUCLEOTIDE SEQUENCE</scope>
    <source>
        <strain evidence="2">AP13</strain>
    </source>
</reference>
<comment type="caution">
    <text evidence="2">The sequence shown here is derived from an EMBL/GenBank/DDBJ whole genome shotgun (WGS) entry which is preliminary data.</text>
</comment>
<dbReference type="AlphaFoldDB" id="A0A8T0XIJ9"/>
<keyword evidence="1" id="KW-0472">Membrane</keyword>